<dbReference type="InterPro" id="IPR023780">
    <property type="entry name" value="Chromo_domain"/>
</dbReference>
<dbReference type="PROSITE" id="PS00598">
    <property type="entry name" value="CHROMO_1"/>
    <property type="match status" value="1"/>
</dbReference>
<dbReference type="CDD" id="cd00034">
    <property type="entry name" value="CSD"/>
    <property type="match status" value="1"/>
</dbReference>
<evidence type="ECO:0000256" key="1">
    <source>
        <dbReference type="ARBA" id="ARBA00004123"/>
    </source>
</evidence>
<reference evidence="5" key="1">
    <citation type="submission" date="2022-11" db="EMBL/GenBank/DDBJ databases">
        <authorList>
            <person name="Kikuchi T."/>
        </authorList>
    </citation>
    <scope>NUCLEOTIDE SEQUENCE</scope>
    <source>
        <strain evidence="5">PS1010</strain>
    </source>
</reference>
<protein>
    <recommendedName>
        <fullName evidence="4">Chromo domain-containing protein</fullName>
    </recommendedName>
</protein>
<evidence type="ECO:0000259" key="4">
    <source>
        <dbReference type="PROSITE" id="PS50013"/>
    </source>
</evidence>
<evidence type="ECO:0000313" key="6">
    <source>
        <dbReference type="Proteomes" id="UP001152747"/>
    </source>
</evidence>
<dbReference type="InterPro" id="IPR023779">
    <property type="entry name" value="Chromodomain_CS"/>
</dbReference>
<proteinExistence type="predicted"/>
<dbReference type="InterPro" id="IPR000953">
    <property type="entry name" value="Chromo/chromo_shadow_dom"/>
</dbReference>
<dbReference type="InterPro" id="IPR016197">
    <property type="entry name" value="Chromo-like_dom_sf"/>
</dbReference>
<feature type="compositionally biased region" description="Basic and acidic residues" evidence="3">
    <location>
        <begin position="62"/>
        <end position="74"/>
    </location>
</feature>
<dbReference type="SUPFAM" id="SSF54160">
    <property type="entry name" value="Chromo domain-like"/>
    <property type="match status" value="2"/>
</dbReference>
<feature type="region of interest" description="Disordered" evidence="3">
    <location>
        <begin position="62"/>
        <end position="83"/>
    </location>
</feature>
<dbReference type="SMART" id="SM00298">
    <property type="entry name" value="CHROMO"/>
    <property type="match status" value="1"/>
</dbReference>
<evidence type="ECO:0000256" key="3">
    <source>
        <dbReference type="SAM" id="MobiDB-lite"/>
    </source>
</evidence>
<keyword evidence="6" id="KW-1185">Reference proteome</keyword>
<name>A0A9P1IDZ2_9PELO</name>
<gene>
    <name evidence="5" type="ORF">CAMP_LOCUS6639</name>
</gene>
<dbReference type="InterPro" id="IPR008251">
    <property type="entry name" value="Chromo_shadow_dom"/>
</dbReference>
<feature type="domain" description="Chromo" evidence="4">
    <location>
        <begin position="5"/>
        <end position="72"/>
    </location>
</feature>
<dbReference type="EMBL" id="CANHGI010000003">
    <property type="protein sequence ID" value="CAI5444002.1"/>
    <property type="molecule type" value="Genomic_DNA"/>
</dbReference>
<dbReference type="GO" id="GO:0000792">
    <property type="term" value="C:heterochromatin"/>
    <property type="evidence" value="ECO:0007669"/>
    <property type="project" value="UniProtKB-ARBA"/>
</dbReference>
<dbReference type="GO" id="GO:0005634">
    <property type="term" value="C:nucleus"/>
    <property type="evidence" value="ECO:0007669"/>
    <property type="project" value="UniProtKB-SubCell"/>
</dbReference>
<dbReference type="Pfam" id="PF01393">
    <property type="entry name" value="Chromo_shadow"/>
    <property type="match status" value="1"/>
</dbReference>
<comment type="subcellular location">
    <subcellularLocation>
        <location evidence="1">Nucleus</location>
    </subcellularLocation>
</comment>
<dbReference type="PROSITE" id="PS50013">
    <property type="entry name" value="CHROMO_2"/>
    <property type="match status" value="1"/>
</dbReference>
<sequence>MIPVMMMKRATCSASNQFSTNESQKGGKSEYLVKWAGFPEDDATWEPEDNLSCHDLIAEFERENKKEKSNKDELDSQESEDVDNKQLRCIVGLTKAPGELHFLCKFTDDTAMLLPAKEVNSRYPNHVIRFYESRLKLHDNYTTS</sequence>
<dbReference type="SMART" id="SM00300">
    <property type="entry name" value="ChSh"/>
    <property type="match status" value="1"/>
</dbReference>
<dbReference type="InterPro" id="IPR051219">
    <property type="entry name" value="Heterochromatin_chromo-domain"/>
</dbReference>
<dbReference type="Pfam" id="PF00385">
    <property type="entry name" value="Chromo"/>
    <property type="match status" value="1"/>
</dbReference>
<dbReference type="OrthoDB" id="433924at2759"/>
<dbReference type="Proteomes" id="UP001152747">
    <property type="component" value="Unassembled WGS sequence"/>
</dbReference>
<evidence type="ECO:0000256" key="2">
    <source>
        <dbReference type="ARBA" id="ARBA00023242"/>
    </source>
</evidence>
<organism evidence="5 6">
    <name type="scientific">Caenorhabditis angaria</name>
    <dbReference type="NCBI Taxonomy" id="860376"/>
    <lineage>
        <taxon>Eukaryota</taxon>
        <taxon>Metazoa</taxon>
        <taxon>Ecdysozoa</taxon>
        <taxon>Nematoda</taxon>
        <taxon>Chromadorea</taxon>
        <taxon>Rhabditida</taxon>
        <taxon>Rhabditina</taxon>
        <taxon>Rhabditomorpha</taxon>
        <taxon>Rhabditoidea</taxon>
        <taxon>Rhabditidae</taxon>
        <taxon>Peloderinae</taxon>
        <taxon>Caenorhabditis</taxon>
    </lineage>
</organism>
<dbReference type="PANTHER" id="PTHR22812">
    <property type="entry name" value="CHROMOBOX PROTEIN"/>
    <property type="match status" value="1"/>
</dbReference>
<comment type="caution">
    <text evidence="5">The sequence shown here is derived from an EMBL/GenBank/DDBJ whole genome shotgun (WGS) entry which is preliminary data.</text>
</comment>
<keyword evidence="2" id="KW-0539">Nucleus</keyword>
<evidence type="ECO:0000313" key="5">
    <source>
        <dbReference type="EMBL" id="CAI5444002.1"/>
    </source>
</evidence>
<dbReference type="AlphaFoldDB" id="A0A9P1IDZ2"/>
<accession>A0A9P1IDZ2</accession>
<dbReference type="Gene3D" id="2.40.50.40">
    <property type="match status" value="2"/>
</dbReference>